<evidence type="ECO:0000256" key="3">
    <source>
        <dbReference type="ARBA" id="ARBA00022723"/>
    </source>
</evidence>
<evidence type="ECO:0000259" key="9">
    <source>
        <dbReference type="Pfam" id="PF07687"/>
    </source>
</evidence>
<dbReference type="PIRSF" id="PIRSF037217">
    <property type="entry name" value="Carboxypeptidase_S"/>
    <property type="match status" value="1"/>
</dbReference>
<keyword evidence="2" id="KW-0645">Protease</keyword>
<dbReference type="GO" id="GO:0000328">
    <property type="term" value="C:fungal-type vacuole lumen"/>
    <property type="evidence" value="ECO:0007669"/>
    <property type="project" value="TreeGrafter"/>
</dbReference>
<dbReference type="InterPro" id="IPR011650">
    <property type="entry name" value="Peptidase_M20_dimer"/>
</dbReference>
<feature type="binding site" evidence="7">
    <location>
        <position position="195"/>
    </location>
    <ligand>
        <name>Zn(2+)</name>
        <dbReference type="ChEBI" id="CHEBI:29105"/>
        <label>2</label>
    </ligand>
</feature>
<feature type="binding site" evidence="7">
    <location>
        <position position="195"/>
    </location>
    <ligand>
        <name>Zn(2+)</name>
        <dbReference type="ChEBI" id="CHEBI:29105"/>
        <label>1</label>
    </ligand>
</feature>
<evidence type="ECO:0000313" key="10">
    <source>
        <dbReference type="EMBL" id="KAK7062787.1"/>
    </source>
</evidence>
<feature type="region of interest" description="Disordered" evidence="8">
    <location>
        <begin position="545"/>
        <end position="565"/>
    </location>
</feature>
<feature type="binding site" evidence="7">
    <location>
        <position position="276"/>
    </location>
    <ligand>
        <name>Zn(2+)</name>
        <dbReference type="ChEBI" id="CHEBI:29105"/>
        <label>2</label>
    </ligand>
</feature>
<name>A0AAW0EEF8_9AGAR</name>
<evidence type="ECO:0000256" key="7">
    <source>
        <dbReference type="PIRSR" id="PIRSR037217-2"/>
    </source>
</evidence>
<proteinExistence type="inferred from homology"/>
<feature type="active site" evidence="6">
    <location>
        <position position="162"/>
    </location>
</feature>
<dbReference type="InterPro" id="IPR002933">
    <property type="entry name" value="Peptidase_M20"/>
</dbReference>
<organism evidence="10 11">
    <name type="scientific">Paramarasmius palmivorus</name>
    <dbReference type="NCBI Taxonomy" id="297713"/>
    <lineage>
        <taxon>Eukaryota</taxon>
        <taxon>Fungi</taxon>
        <taxon>Dikarya</taxon>
        <taxon>Basidiomycota</taxon>
        <taxon>Agaricomycotina</taxon>
        <taxon>Agaricomycetes</taxon>
        <taxon>Agaricomycetidae</taxon>
        <taxon>Agaricales</taxon>
        <taxon>Marasmiineae</taxon>
        <taxon>Marasmiaceae</taxon>
        <taxon>Paramarasmius</taxon>
    </lineage>
</organism>
<feature type="domain" description="Peptidase M20 dimerisation" evidence="9">
    <location>
        <begin position="294"/>
        <end position="450"/>
    </location>
</feature>
<keyword evidence="11" id="KW-1185">Reference proteome</keyword>
<dbReference type="SUPFAM" id="SSF55031">
    <property type="entry name" value="Bacterial exopeptidase dimerisation domain"/>
    <property type="match status" value="1"/>
</dbReference>
<dbReference type="GO" id="GO:0051603">
    <property type="term" value="P:proteolysis involved in protein catabolic process"/>
    <property type="evidence" value="ECO:0007669"/>
    <property type="project" value="TreeGrafter"/>
</dbReference>
<dbReference type="AlphaFoldDB" id="A0AAW0EEF8"/>
<feature type="binding site" evidence="7">
    <location>
        <position position="160"/>
    </location>
    <ligand>
        <name>Zn(2+)</name>
        <dbReference type="ChEBI" id="CHEBI:29105"/>
        <label>2</label>
    </ligand>
</feature>
<reference evidence="10 11" key="1">
    <citation type="submission" date="2024-01" db="EMBL/GenBank/DDBJ databases">
        <title>A draft genome for a cacao thread blight-causing isolate of Paramarasmius palmivorus.</title>
        <authorList>
            <person name="Baruah I.K."/>
            <person name="Bukari Y."/>
            <person name="Amoako-Attah I."/>
            <person name="Meinhardt L.W."/>
            <person name="Bailey B.A."/>
            <person name="Cohen S.P."/>
        </authorList>
    </citation>
    <scope>NUCLEOTIDE SEQUENCE [LARGE SCALE GENOMIC DNA]</scope>
    <source>
        <strain evidence="10 11">GH-12</strain>
    </source>
</reference>
<dbReference type="SUPFAM" id="SSF53187">
    <property type="entry name" value="Zn-dependent exopeptidases"/>
    <property type="match status" value="1"/>
</dbReference>
<dbReference type="PANTHER" id="PTHR45962">
    <property type="entry name" value="N-FATTY-ACYL-AMINO ACID SYNTHASE/HYDROLASE PM20D1"/>
    <property type="match status" value="1"/>
</dbReference>
<feature type="active site" description="Proton acceptor" evidence="6">
    <location>
        <position position="229"/>
    </location>
</feature>
<comment type="similarity">
    <text evidence="1">Belongs to the peptidase M20A family.</text>
</comment>
<evidence type="ECO:0000256" key="2">
    <source>
        <dbReference type="ARBA" id="ARBA00022670"/>
    </source>
</evidence>
<keyword evidence="5 7" id="KW-0862">Zinc</keyword>
<evidence type="ECO:0000256" key="8">
    <source>
        <dbReference type="SAM" id="MobiDB-lite"/>
    </source>
</evidence>
<protein>
    <recommendedName>
        <fullName evidence="9">Peptidase M20 dimerisation domain-containing protein</fullName>
    </recommendedName>
</protein>
<gene>
    <name evidence="10" type="ORF">VNI00_000277</name>
</gene>
<dbReference type="PANTHER" id="PTHR45962:SF1">
    <property type="entry name" value="N-FATTY-ACYL-AMINO ACID SYNTHASE_HYDROLASE PM20D1"/>
    <property type="match status" value="1"/>
</dbReference>
<dbReference type="Pfam" id="PF07687">
    <property type="entry name" value="M20_dimer"/>
    <property type="match status" value="1"/>
</dbReference>
<sequence length="565" mass="62188">MSDDKTPPPHLESTSQRNGTRRRLSIVWVLLGCAWVWIQYQKDSTPYTKEPEALCAQPDALIPEQNLYFWTALGDTLATERVQSKSCEIGWEAQTETFDDMGPVGEDPRWENRGAFHDYLANAFPLVHSNLQLTKVNTYGLLYTWKGYDATLKPTLFAAHQDVVPVNPETIDQWAHPPYSGHFDGERIWGRGSSDDKSGLVGILSAIEILIEAGFQPARTMILPFGFDEEGGGRQASLIIAIDRASEYLRPLQGAGELAKYLLDIYGEHSFAFIIDEGGGFMEQFGTAFATPGVAEKGSMNVNIEVATAGGHSSVPPPNILSAFTSIGILSSLLVHIEDNPFNVNIERETPMYELFQCFAAMRKIFQPLFAKLLGSPLPQTRLLRSVEKYLFEDPVFKSLVGTTQAIDIIQGGVKSNALPEQAFAVVNHRIATTSSGKATQDHDRDLLKPLADKFNLTYVAFGEQQTLVAPHYLEPAPITPTKGPHSAPYQVLSGTIKATYNAHRSLSGDNIAVGPGMPSGNTDTRFYWDLTEHVFRYNHHNSGKGTNPLAGAHTVNESIPQIPS</sequence>
<keyword evidence="3 7" id="KW-0479">Metal-binding</keyword>
<feature type="binding site" evidence="7">
    <location>
        <position position="230"/>
    </location>
    <ligand>
        <name>Zn(2+)</name>
        <dbReference type="ChEBI" id="CHEBI:29105"/>
        <label>1</label>
    </ligand>
</feature>
<dbReference type="CDD" id="cd05674">
    <property type="entry name" value="M20_yscS"/>
    <property type="match status" value="1"/>
</dbReference>
<comment type="caution">
    <text evidence="10">The sequence shown here is derived from an EMBL/GenBank/DDBJ whole genome shotgun (WGS) entry which is preliminary data.</text>
</comment>
<evidence type="ECO:0000256" key="6">
    <source>
        <dbReference type="PIRSR" id="PIRSR037217-1"/>
    </source>
</evidence>
<evidence type="ECO:0000256" key="5">
    <source>
        <dbReference type="ARBA" id="ARBA00022833"/>
    </source>
</evidence>
<dbReference type="InterPro" id="IPR036264">
    <property type="entry name" value="Bact_exopeptidase_dim_dom"/>
</dbReference>
<dbReference type="GO" id="GO:0046872">
    <property type="term" value="F:metal ion binding"/>
    <property type="evidence" value="ECO:0007669"/>
    <property type="project" value="UniProtKB-KW"/>
</dbReference>
<dbReference type="Gene3D" id="3.30.70.360">
    <property type="match status" value="1"/>
</dbReference>
<dbReference type="GO" id="GO:0004181">
    <property type="term" value="F:metallocarboxypeptidase activity"/>
    <property type="evidence" value="ECO:0007669"/>
    <property type="project" value="InterPro"/>
</dbReference>
<feature type="compositionally biased region" description="Polar residues" evidence="8">
    <location>
        <begin position="556"/>
        <end position="565"/>
    </location>
</feature>
<accession>A0AAW0EEF8</accession>
<feature type="binding site" evidence="7">
    <location>
        <position position="554"/>
    </location>
    <ligand>
        <name>Zn(2+)</name>
        <dbReference type="ChEBI" id="CHEBI:29105"/>
        <label>1</label>
    </ligand>
</feature>
<evidence type="ECO:0000313" key="11">
    <source>
        <dbReference type="Proteomes" id="UP001383192"/>
    </source>
</evidence>
<evidence type="ECO:0000256" key="1">
    <source>
        <dbReference type="ARBA" id="ARBA00006247"/>
    </source>
</evidence>
<dbReference type="InterPro" id="IPR047177">
    <property type="entry name" value="Pept_M20A"/>
</dbReference>
<keyword evidence="4" id="KW-0378">Hydrolase</keyword>
<dbReference type="EMBL" id="JAYKXP010000001">
    <property type="protein sequence ID" value="KAK7062787.1"/>
    <property type="molecule type" value="Genomic_DNA"/>
</dbReference>
<evidence type="ECO:0000256" key="4">
    <source>
        <dbReference type="ARBA" id="ARBA00022801"/>
    </source>
</evidence>
<dbReference type="InterPro" id="IPR017141">
    <property type="entry name" value="Pept_M20_carboxypep"/>
</dbReference>
<dbReference type="Proteomes" id="UP001383192">
    <property type="component" value="Unassembled WGS sequence"/>
</dbReference>
<dbReference type="Pfam" id="PF01546">
    <property type="entry name" value="Peptidase_M20"/>
    <property type="match status" value="1"/>
</dbReference>
<dbReference type="Gene3D" id="3.40.630.10">
    <property type="entry name" value="Zn peptidases"/>
    <property type="match status" value="1"/>
</dbReference>